<sequence length="164" mass="18214">MLETSATTALWFIPFVIPITVWVSWSDMARMKIPNKAVLALLAVFVVVGLMALPNLTEYLWRYAHFAVVLVIGFLLNIFRLVGAGDAKFAAAMAPFVALGDWMTFMFLLGGTIIAAFILHRIAKASPLRARVPDWESWKKREFPMGLALAPSLLFYLIIAALQG</sequence>
<feature type="transmembrane region" description="Helical" evidence="1">
    <location>
        <begin position="6"/>
        <end position="25"/>
    </location>
</feature>
<feature type="domain" description="Prepilin type IV endopeptidase peptidase" evidence="2">
    <location>
        <begin position="17"/>
        <end position="117"/>
    </location>
</feature>
<evidence type="ECO:0000256" key="1">
    <source>
        <dbReference type="SAM" id="Phobius"/>
    </source>
</evidence>
<dbReference type="Pfam" id="PF01478">
    <property type="entry name" value="Peptidase_A24"/>
    <property type="match status" value="1"/>
</dbReference>
<reference evidence="3 4" key="2">
    <citation type="submission" date="2020-03" db="EMBL/GenBank/DDBJ databases">
        <title>Kangsaoukella pontilimi gen. nov., sp. nov., a new member of the family Rhodobacteraceae isolated from a tidal mudflat.</title>
        <authorList>
            <person name="Kim I.S."/>
        </authorList>
    </citation>
    <scope>NUCLEOTIDE SEQUENCE [LARGE SCALE GENOMIC DNA]</scope>
    <source>
        <strain evidence="3 4">GH1-50</strain>
    </source>
</reference>
<feature type="transmembrane region" description="Helical" evidence="1">
    <location>
        <begin position="143"/>
        <end position="162"/>
    </location>
</feature>
<feature type="transmembrane region" description="Helical" evidence="1">
    <location>
        <begin position="37"/>
        <end position="57"/>
    </location>
</feature>
<accession>A0A7C9MF74</accession>
<organism evidence="3 4">
    <name type="scientific">Kangsaoukella pontilimi</name>
    <dbReference type="NCBI Taxonomy" id="2691042"/>
    <lineage>
        <taxon>Bacteria</taxon>
        <taxon>Pseudomonadati</taxon>
        <taxon>Pseudomonadota</taxon>
        <taxon>Alphaproteobacteria</taxon>
        <taxon>Rhodobacterales</taxon>
        <taxon>Paracoccaceae</taxon>
        <taxon>Kangsaoukella</taxon>
    </lineage>
</organism>
<comment type="caution">
    <text evidence="3">The sequence shown here is derived from an EMBL/GenBank/DDBJ whole genome shotgun (WGS) entry which is preliminary data.</text>
</comment>
<dbReference type="GO" id="GO:0016020">
    <property type="term" value="C:membrane"/>
    <property type="evidence" value="ECO:0007669"/>
    <property type="project" value="InterPro"/>
</dbReference>
<reference evidence="3 4" key="1">
    <citation type="submission" date="2019-12" db="EMBL/GenBank/DDBJ databases">
        <authorList>
            <person name="Lee S.D."/>
        </authorList>
    </citation>
    <scope>NUCLEOTIDE SEQUENCE [LARGE SCALE GENOMIC DNA]</scope>
    <source>
        <strain evidence="3 4">GH1-50</strain>
    </source>
</reference>
<feature type="transmembrane region" description="Helical" evidence="1">
    <location>
        <begin position="63"/>
        <end position="82"/>
    </location>
</feature>
<protein>
    <recommendedName>
        <fullName evidence="2">Prepilin type IV endopeptidase peptidase domain-containing protein</fullName>
    </recommendedName>
</protein>
<keyword evidence="1" id="KW-1133">Transmembrane helix</keyword>
<feature type="transmembrane region" description="Helical" evidence="1">
    <location>
        <begin position="102"/>
        <end position="123"/>
    </location>
</feature>
<dbReference type="GO" id="GO:0004190">
    <property type="term" value="F:aspartic-type endopeptidase activity"/>
    <property type="evidence" value="ECO:0007669"/>
    <property type="project" value="InterPro"/>
</dbReference>
<dbReference type="Gene3D" id="1.20.120.1220">
    <property type="match status" value="1"/>
</dbReference>
<dbReference type="EMBL" id="WUPT01000002">
    <property type="protein sequence ID" value="MXQ08732.1"/>
    <property type="molecule type" value="Genomic_DNA"/>
</dbReference>
<gene>
    <name evidence="3" type="ORF">GQ651_12820</name>
</gene>
<name>A0A7C9MF74_9RHOB</name>
<keyword evidence="1" id="KW-0812">Transmembrane</keyword>
<evidence type="ECO:0000313" key="3">
    <source>
        <dbReference type="EMBL" id="MXQ08732.1"/>
    </source>
</evidence>
<dbReference type="AlphaFoldDB" id="A0A7C9MF74"/>
<keyword evidence="4" id="KW-1185">Reference proteome</keyword>
<dbReference type="RefSeq" id="WP_160764637.1">
    <property type="nucleotide sequence ID" value="NZ_WUPT01000002.1"/>
</dbReference>
<proteinExistence type="predicted"/>
<keyword evidence="1" id="KW-0472">Membrane</keyword>
<evidence type="ECO:0000313" key="4">
    <source>
        <dbReference type="Proteomes" id="UP000480350"/>
    </source>
</evidence>
<dbReference type="Proteomes" id="UP000480350">
    <property type="component" value="Unassembled WGS sequence"/>
</dbReference>
<evidence type="ECO:0000259" key="2">
    <source>
        <dbReference type="Pfam" id="PF01478"/>
    </source>
</evidence>
<dbReference type="InterPro" id="IPR000045">
    <property type="entry name" value="Prepilin_IV_endopep_pep"/>
</dbReference>